<dbReference type="STRING" id="320787.CA2015_3656"/>
<keyword evidence="2" id="KW-0808">Transferase</keyword>
<dbReference type="PANTHER" id="PTHR13285">
    <property type="entry name" value="ACYLTRANSFERASE"/>
    <property type="match status" value="1"/>
</dbReference>
<reference evidence="2 3" key="1">
    <citation type="submission" date="2015-07" db="EMBL/GenBank/DDBJ databases">
        <authorList>
            <person name="Kim K.M."/>
        </authorList>
    </citation>
    <scope>NUCLEOTIDE SEQUENCE [LARGE SCALE GENOMIC DNA]</scope>
    <source>
        <strain evidence="2 3">KCTC 12363</strain>
    </source>
</reference>
<dbReference type="Proteomes" id="UP000036520">
    <property type="component" value="Chromosome"/>
</dbReference>
<evidence type="ECO:0000256" key="1">
    <source>
        <dbReference type="SAM" id="Phobius"/>
    </source>
</evidence>
<sequence length="172" mass="20413">MLFNSIDFAISLPIVFFLFWFVTGENLKAQNILLLLTSYLFYGWWDYRFLLLILFSTVVDFLVGLKLNTTTNKTKRRLLLWTSVSINLGFLVFFKYYNFFLDNFVAAFSFFGEEIKANSLKIILPVGISFYIFQTLSYPIDAYKKKIEPTKDFIAFYDKRKISRWSLKQKIL</sequence>
<dbReference type="PATRIC" id="fig|320787.5.peg.4002"/>
<dbReference type="GO" id="GO:0016746">
    <property type="term" value="F:acyltransferase activity"/>
    <property type="evidence" value="ECO:0007669"/>
    <property type="project" value="UniProtKB-KW"/>
</dbReference>
<gene>
    <name evidence="2" type="ORF">CA2015_3656</name>
</gene>
<dbReference type="PANTHER" id="PTHR13285:SF18">
    <property type="entry name" value="PROTEIN-CYSTEINE N-PALMITOYLTRANSFERASE RASP"/>
    <property type="match status" value="1"/>
</dbReference>
<keyword evidence="3" id="KW-1185">Reference proteome</keyword>
<evidence type="ECO:0000313" key="3">
    <source>
        <dbReference type="Proteomes" id="UP000036520"/>
    </source>
</evidence>
<feature type="transmembrane region" description="Helical" evidence="1">
    <location>
        <begin position="79"/>
        <end position="99"/>
    </location>
</feature>
<dbReference type="KEGG" id="camu:CA2015_3656"/>
<dbReference type="AlphaFoldDB" id="A0A0H4PJD3"/>
<feature type="transmembrane region" description="Helical" evidence="1">
    <location>
        <begin position="119"/>
        <end position="138"/>
    </location>
</feature>
<protein>
    <submittedName>
        <fullName evidence="2">O-acyltransferase</fullName>
    </submittedName>
</protein>
<proteinExistence type="predicted"/>
<organism evidence="2 3">
    <name type="scientific">Cyclobacterium amurskyense</name>
    <dbReference type="NCBI Taxonomy" id="320787"/>
    <lineage>
        <taxon>Bacteria</taxon>
        <taxon>Pseudomonadati</taxon>
        <taxon>Bacteroidota</taxon>
        <taxon>Cytophagia</taxon>
        <taxon>Cytophagales</taxon>
        <taxon>Cyclobacteriaceae</taxon>
        <taxon>Cyclobacterium</taxon>
    </lineage>
</organism>
<name>A0A0H4PJD3_9BACT</name>
<dbReference type="EMBL" id="CP012040">
    <property type="protein sequence ID" value="AKP53033.1"/>
    <property type="molecule type" value="Genomic_DNA"/>
</dbReference>
<keyword evidence="1" id="KW-1133">Transmembrane helix</keyword>
<keyword evidence="2" id="KW-0012">Acyltransferase</keyword>
<feature type="transmembrane region" description="Helical" evidence="1">
    <location>
        <begin position="48"/>
        <end position="67"/>
    </location>
</feature>
<keyword evidence="1" id="KW-0812">Transmembrane</keyword>
<keyword evidence="1" id="KW-0472">Membrane</keyword>
<accession>A0A0H4PJD3</accession>
<dbReference type="InterPro" id="IPR051085">
    <property type="entry name" value="MB_O-acyltransferase"/>
</dbReference>
<evidence type="ECO:0000313" key="2">
    <source>
        <dbReference type="EMBL" id="AKP53033.1"/>
    </source>
</evidence>